<reference evidence="1" key="1">
    <citation type="submission" date="2022-08" db="UniProtKB">
        <authorList>
            <consortium name="EnsemblMetazoa"/>
        </authorList>
    </citation>
    <scope>IDENTIFICATION</scope>
</reference>
<sequence>MPQSSSASPRNRIARGSRVIVVPRNVRTLLELERQQPDALAALPAEHVREVHVLGGMPQPDAVGAGGPRSARHHRVQLRSDGREPAQLQVPLDHLDPVAGQDALGREPEPHHRLLDPVGGRFERRVKVLLQVGELFRMLDRSLVKQPGQHLQRIVKQCLEWALAAECLWAEQLQRQRGKAQQAARREHLRDGGLHLHVLAFVIVHQAGGGVD</sequence>
<protein>
    <submittedName>
        <fullName evidence="1">Uncharacterized protein</fullName>
    </submittedName>
</protein>
<organism evidence="1">
    <name type="scientific">Anopheles coluzzii</name>
    <name type="common">African malaria mosquito</name>
    <dbReference type="NCBI Taxonomy" id="1518534"/>
    <lineage>
        <taxon>Eukaryota</taxon>
        <taxon>Metazoa</taxon>
        <taxon>Ecdysozoa</taxon>
        <taxon>Arthropoda</taxon>
        <taxon>Hexapoda</taxon>
        <taxon>Insecta</taxon>
        <taxon>Pterygota</taxon>
        <taxon>Neoptera</taxon>
        <taxon>Endopterygota</taxon>
        <taxon>Diptera</taxon>
        <taxon>Nematocera</taxon>
        <taxon>Culicoidea</taxon>
        <taxon>Culicidae</taxon>
        <taxon>Anophelinae</taxon>
        <taxon>Anopheles</taxon>
    </lineage>
</organism>
<dbReference type="AlphaFoldDB" id="A0A8W7PIB8"/>
<dbReference type="EnsemblMetazoa" id="ACOM032280-RA">
    <property type="protein sequence ID" value="ACOM032280-PA.1"/>
    <property type="gene ID" value="ACOM032280"/>
</dbReference>
<name>A0A8W7PIB8_ANOCL</name>
<accession>A0A8W7PIB8</accession>
<evidence type="ECO:0000313" key="1">
    <source>
        <dbReference type="EnsemblMetazoa" id="ACOM032280-PA.1"/>
    </source>
</evidence>
<proteinExistence type="predicted"/>
<dbReference type="Proteomes" id="UP000075882">
    <property type="component" value="Unassembled WGS sequence"/>
</dbReference>